<dbReference type="EMBL" id="CP001032">
    <property type="protein sequence ID" value="ACB75876.1"/>
    <property type="molecule type" value="Genomic_DNA"/>
</dbReference>
<accession>B1ZTZ4</accession>
<evidence type="ECO:0000313" key="1">
    <source>
        <dbReference type="EMBL" id="ACB75876.1"/>
    </source>
</evidence>
<dbReference type="Proteomes" id="UP000007013">
    <property type="component" value="Chromosome"/>
</dbReference>
<dbReference type="RefSeq" id="WP_012375411.1">
    <property type="nucleotide sequence ID" value="NC_010571.1"/>
</dbReference>
<sequence length="114" mass="13010">MIFVYQDDGSLCAMESVAQANRHYEAIDVENAEYTFLDDSGRVLKPVFRAPTKKKWLFFFSITDPGPFTLEPTDERREDLLGRLRSGEIPIDRGPTSVRTLDELRQAAPQLFSP</sequence>
<reference evidence="1 2" key="1">
    <citation type="journal article" date="2011" name="J. Bacteriol.">
        <title>Genome sequence of the verrucomicrobium Opitutus terrae PB90-1, an abundant inhabitant of rice paddy soil ecosystems.</title>
        <authorList>
            <person name="van Passel M.W."/>
            <person name="Kant R."/>
            <person name="Palva A."/>
            <person name="Copeland A."/>
            <person name="Lucas S."/>
            <person name="Lapidus A."/>
            <person name="Glavina del Rio T."/>
            <person name="Pitluck S."/>
            <person name="Goltsman E."/>
            <person name="Clum A."/>
            <person name="Sun H."/>
            <person name="Schmutz J."/>
            <person name="Larimer F.W."/>
            <person name="Land M.L."/>
            <person name="Hauser L."/>
            <person name="Kyrpides N."/>
            <person name="Mikhailova N."/>
            <person name="Richardson P.P."/>
            <person name="Janssen P.H."/>
            <person name="de Vos W.M."/>
            <person name="Smidt H."/>
        </authorList>
    </citation>
    <scope>NUCLEOTIDE SEQUENCE [LARGE SCALE GENOMIC DNA]</scope>
    <source>
        <strain evidence="2">DSM 11246 / JCM 15787 / PB90-1</strain>
    </source>
</reference>
<name>B1ZTZ4_OPITP</name>
<gene>
    <name evidence="1" type="ordered locus">Oter_2594</name>
</gene>
<dbReference type="AlphaFoldDB" id="B1ZTZ4"/>
<dbReference type="STRING" id="452637.Oter_2594"/>
<dbReference type="KEGG" id="ote:Oter_2594"/>
<dbReference type="HOGENOM" id="CLU_2118580_0_0_0"/>
<organism evidence="1 2">
    <name type="scientific">Opitutus terrae (strain DSM 11246 / JCM 15787 / PB90-1)</name>
    <dbReference type="NCBI Taxonomy" id="452637"/>
    <lineage>
        <taxon>Bacteria</taxon>
        <taxon>Pseudomonadati</taxon>
        <taxon>Verrucomicrobiota</taxon>
        <taxon>Opitutia</taxon>
        <taxon>Opitutales</taxon>
        <taxon>Opitutaceae</taxon>
        <taxon>Opitutus</taxon>
    </lineage>
</organism>
<protein>
    <submittedName>
        <fullName evidence="1">Uncharacterized protein</fullName>
    </submittedName>
</protein>
<dbReference type="OrthoDB" id="7018905at2"/>
<keyword evidence="2" id="KW-1185">Reference proteome</keyword>
<proteinExistence type="predicted"/>
<evidence type="ECO:0000313" key="2">
    <source>
        <dbReference type="Proteomes" id="UP000007013"/>
    </source>
</evidence>